<dbReference type="InterPro" id="IPR052924">
    <property type="entry name" value="OsmC/Ohr_hydroprdx_reductase"/>
</dbReference>
<dbReference type="PANTHER" id="PTHR35368:SF1">
    <property type="entry name" value="HYDROPEROXIDE REDUCTASE"/>
    <property type="match status" value="1"/>
</dbReference>
<evidence type="ECO:0000313" key="2">
    <source>
        <dbReference type="EMBL" id="MFD1948297.1"/>
    </source>
</evidence>
<accession>A0ABW4TRH8</accession>
<keyword evidence="2" id="KW-0575">Peroxidase</keyword>
<dbReference type="PANTHER" id="PTHR35368">
    <property type="entry name" value="HYDROPEROXIDE REDUCTASE"/>
    <property type="match status" value="1"/>
</dbReference>
<dbReference type="InterPro" id="IPR036102">
    <property type="entry name" value="OsmC/Ohrsf"/>
</dbReference>
<dbReference type="SUPFAM" id="SSF82784">
    <property type="entry name" value="OsmC-like"/>
    <property type="match status" value="1"/>
</dbReference>
<dbReference type="InterPro" id="IPR003718">
    <property type="entry name" value="OsmC/Ohr_fam"/>
</dbReference>
<dbReference type="EMBL" id="JBHUGD010000003">
    <property type="protein sequence ID" value="MFD1948297.1"/>
    <property type="molecule type" value="Genomic_DNA"/>
</dbReference>
<keyword evidence="2" id="KW-0560">Oxidoreductase</keyword>
<feature type="region of interest" description="Disordered" evidence="1">
    <location>
        <begin position="1"/>
        <end position="21"/>
    </location>
</feature>
<protein>
    <submittedName>
        <fullName evidence="2">OsmC family protein</fullName>
        <ecNumber evidence="2">1.11.1.-</ecNumber>
    </submittedName>
</protein>
<dbReference type="Proteomes" id="UP001597351">
    <property type="component" value="Unassembled WGS sequence"/>
</dbReference>
<dbReference type="InterPro" id="IPR015946">
    <property type="entry name" value="KH_dom-like_a/b"/>
</dbReference>
<dbReference type="GO" id="GO:0004601">
    <property type="term" value="F:peroxidase activity"/>
    <property type="evidence" value="ECO:0007669"/>
    <property type="project" value="UniProtKB-KW"/>
</dbReference>
<name>A0ABW4TRH8_9ACTN</name>
<dbReference type="Gene3D" id="3.30.300.20">
    <property type="match status" value="1"/>
</dbReference>
<keyword evidence="3" id="KW-1185">Reference proteome</keyword>
<proteinExistence type="predicted"/>
<dbReference type="Pfam" id="PF02566">
    <property type="entry name" value="OsmC"/>
    <property type="match status" value="1"/>
</dbReference>
<reference evidence="3" key="1">
    <citation type="journal article" date="2019" name="Int. J. Syst. Evol. Microbiol.">
        <title>The Global Catalogue of Microorganisms (GCM) 10K type strain sequencing project: providing services to taxonomists for standard genome sequencing and annotation.</title>
        <authorList>
            <consortium name="The Broad Institute Genomics Platform"/>
            <consortium name="The Broad Institute Genome Sequencing Center for Infectious Disease"/>
            <person name="Wu L."/>
            <person name="Ma J."/>
        </authorList>
    </citation>
    <scope>NUCLEOTIDE SEQUENCE [LARGE SCALE GENOMIC DNA]</scope>
    <source>
        <strain evidence="3">CGMCC 1.12477</strain>
    </source>
</reference>
<gene>
    <name evidence="2" type="ORF">ACFSDE_15955</name>
</gene>
<organism evidence="2 3">
    <name type="scientific">Nocardioides aestuarii</name>
    <dbReference type="NCBI Taxonomy" id="252231"/>
    <lineage>
        <taxon>Bacteria</taxon>
        <taxon>Bacillati</taxon>
        <taxon>Actinomycetota</taxon>
        <taxon>Actinomycetes</taxon>
        <taxon>Propionibacteriales</taxon>
        <taxon>Nocardioidaceae</taxon>
        <taxon>Nocardioides</taxon>
    </lineage>
</organism>
<dbReference type="RefSeq" id="WP_343920211.1">
    <property type="nucleotide sequence ID" value="NZ_BAAAJT010000002.1"/>
</dbReference>
<evidence type="ECO:0000313" key="3">
    <source>
        <dbReference type="Proteomes" id="UP001597351"/>
    </source>
</evidence>
<sequence>MTTTSHPATTERPGETNGVPTAKMFGAIAKFTDAPELAAFRFSASNTWVDGTASTSRIHDWYGIGADQKHVQEFQFTSDHPTLGHGYGPTPQEYVLHALASCITAGVATGAAARDIRLHRVTATVTGQIDVRGVLGVDPDVRKGFSGIEVTFDVEADADEEQVDALIASATKYSAVFDMLTGPTRVTVGRGRS</sequence>
<evidence type="ECO:0000256" key="1">
    <source>
        <dbReference type="SAM" id="MobiDB-lite"/>
    </source>
</evidence>
<dbReference type="EC" id="1.11.1.-" evidence="2"/>
<comment type="caution">
    <text evidence="2">The sequence shown here is derived from an EMBL/GenBank/DDBJ whole genome shotgun (WGS) entry which is preliminary data.</text>
</comment>